<keyword evidence="1" id="KW-0812">Transmembrane</keyword>
<dbReference type="EMBL" id="HBHW01015380">
    <property type="protein sequence ID" value="CAE0043796.1"/>
    <property type="molecule type" value="Transcribed_RNA"/>
</dbReference>
<feature type="transmembrane region" description="Helical" evidence="1">
    <location>
        <begin position="237"/>
        <end position="255"/>
    </location>
</feature>
<dbReference type="EMBL" id="HBHW01015374">
    <property type="protein sequence ID" value="CAE0043790.1"/>
    <property type="molecule type" value="Transcribed_RNA"/>
</dbReference>
<feature type="transmembrane region" description="Helical" evidence="1">
    <location>
        <begin position="85"/>
        <end position="103"/>
    </location>
</feature>
<evidence type="ECO:0000313" key="14">
    <source>
        <dbReference type="EMBL" id="CAE0043800.1"/>
    </source>
</evidence>
<dbReference type="EMBL" id="HBHW01015384">
    <property type="protein sequence ID" value="CAE0043800.1"/>
    <property type="molecule type" value="Transcribed_RNA"/>
</dbReference>
<dbReference type="InterPro" id="IPR036259">
    <property type="entry name" value="MFS_trans_sf"/>
</dbReference>
<dbReference type="Gene3D" id="1.20.1250.20">
    <property type="entry name" value="MFS general substrate transporter like domains"/>
    <property type="match status" value="1"/>
</dbReference>
<sequence length="466" mass="49706">MFFLLVFVFLFVWIASKMQISKRQLLVLASCCTLQFLFGSLYAMSAFVPNAPVPKQMISLLGVMACATAIGISSGGVLLHSGVCLRTLSLIASSMQLGLLLVAMGFSQSLVWLTYLGAIMTGTSFGVLYIAAITQLQHEFRDNPGAVTGVGMFSSSLGSIVLAFVYSICQEELTWLQSLIACGVSMFLANGAASLSLTSALEDEVQDEESVPLLSDQKPDNSVKLGIWEILRDPNMYFFLLTFSAAVGPGYGTAVGFQQMSVDVFSLSSSESNRYFLLVTSLGLIGRLGAGFGGDILKTEKGVFSSGALNVTGLLLVLQSVAVLLMQSFPTSFYAFVICSCITYFVFTGGAVTGALLARNLFGIANASLVFGFTGLAVGGGDLLSSWLIKQHAGEVPSGDPSLLSSYGEFIYVSIFWTLAGVVALLFIRKSKKAFPQLTCQETTNMKKYGVYMEEADVLICPSPVA</sequence>
<feature type="transmembrane region" description="Helical" evidence="1">
    <location>
        <begin position="309"/>
        <end position="327"/>
    </location>
</feature>
<dbReference type="EMBL" id="HBHW01015363">
    <property type="protein sequence ID" value="CAE0043779.1"/>
    <property type="molecule type" value="Transcribed_RNA"/>
</dbReference>
<evidence type="ECO:0008006" key="15">
    <source>
        <dbReference type="Google" id="ProtNLM"/>
    </source>
</evidence>
<organism evidence="6">
    <name type="scientific">Rhodosorus marinus</name>
    <dbReference type="NCBI Taxonomy" id="101924"/>
    <lineage>
        <taxon>Eukaryota</taxon>
        <taxon>Rhodophyta</taxon>
        <taxon>Stylonematophyceae</taxon>
        <taxon>Stylonematales</taxon>
        <taxon>Stylonemataceae</taxon>
        <taxon>Rhodosorus</taxon>
    </lineage>
</organism>
<dbReference type="PANTHER" id="PTHR11360:SF284">
    <property type="entry name" value="EG:103B4.3 PROTEIN-RELATED"/>
    <property type="match status" value="1"/>
</dbReference>
<keyword evidence="1" id="KW-0472">Membrane</keyword>
<feature type="transmembrane region" description="Helical" evidence="1">
    <location>
        <begin position="110"/>
        <end position="133"/>
    </location>
</feature>
<proteinExistence type="predicted"/>
<protein>
    <recommendedName>
        <fullName evidence="15">Major facilitator superfamily (MFS) profile domain-containing protein</fullName>
    </recommendedName>
</protein>
<feature type="transmembrane region" description="Helical" evidence="1">
    <location>
        <begin position="409"/>
        <end position="428"/>
    </location>
</feature>
<dbReference type="SUPFAM" id="SSF103473">
    <property type="entry name" value="MFS general substrate transporter"/>
    <property type="match status" value="1"/>
</dbReference>
<dbReference type="EMBL" id="HBHW01015365">
    <property type="protein sequence ID" value="CAE0043781.1"/>
    <property type="molecule type" value="Transcribed_RNA"/>
</dbReference>
<feature type="signal peptide" evidence="2">
    <location>
        <begin position="1"/>
        <end position="16"/>
    </location>
</feature>
<evidence type="ECO:0000313" key="7">
    <source>
        <dbReference type="EMBL" id="CAE0043781.1"/>
    </source>
</evidence>
<dbReference type="EMBL" id="HBHW01015376">
    <property type="protein sequence ID" value="CAE0043792.1"/>
    <property type="molecule type" value="Transcribed_RNA"/>
</dbReference>
<dbReference type="EMBL" id="HBHW01015366">
    <property type="protein sequence ID" value="CAE0043782.1"/>
    <property type="molecule type" value="Transcribed_RNA"/>
</dbReference>
<dbReference type="EMBL" id="HBHW01015362">
    <property type="protein sequence ID" value="CAE0043778.1"/>
    <property type="molecule type" value="Transcribed_RNA"/>
</dbReference>
<feature type="chain" id="PRO_5036212068" description="Major facilitator superfamily (MFS) profile domain-containing protein" evidence="2">
    <location>
        <begin position="17"/>
        <end position="466"/>
    </location>
</feature>
<evidence type="ECO:0000313" key="6">
    <source>
        <dbReference type="EMBL" id="CAE0043780.1"/>
    </source>
</evidence>
<reference evidence="6" key="1">
    <citation type="submission" date="2021-01" db="EMBL/GenBank/DDBJ databases">
        <authorList>
            <person name="Corre E."/>
            <person name="Pelletier E."/>
            <person name="Niang G."/>
            <person name="Scheremetjew M."/>
            <person name="Finn R."/>
            <person name="Kale V."/>
            <person name="Holt S."/>
            <person name="Cochrane G."/>
            <person name="Meng A."/>
            <person name="Brown T."/>
            <person name="Cohen L."/>
        </authorList>
    </citation>
    <scope>NUCLEOTIDE SEQUENCE</scope>
    <source>
        <strain evidence="6">CCMP 769</strain>
    </source>
</reference>
<evidence type="ECO:0000313" key="8">
    <source>
        <dbReference type="EMBL" id="CAE0043782.1"/>
    </source>
</evidence>
<dbReference type="EMBL" id="HBHW01015371">
    <property type="protein sequence ID" value="CAE0043787.1"/>
    <property type="molecule type" value="Transcribed_RNA"/>
</dbReference>
<feature type="transmembrane region" description="Helical" evidence="1">
    <location>
        <begin position="145"/>
        <end position="169"/>
    </location>
</feature>
<feature type="transmembrane region" description="Helical" evidence="1">
    <location>
        <begin position="60"/>
        <end position="79"/>
    </location>
</feature>
<feature type="transmembrane region" description="Helical" evidence="1">
    <location>
        <begin position="369"/>
        <end position="389"/>
    </location>
</feature>
<gene>
    <name evidence="3" type="ORF">RMAR00112_LOCUS11752</name>
    <name evidence="4" type="ORF">RMAR00112_LOCUS11753</name>
    <name evidence="5" type="ORF">RMAR00112_LOCUS11754</name>
    <name evidence="6" type="ORF">RMAR00112_LOCUS11755</name>
    <name evidence="7" type="ORF">RMAR00112_LOCUS11756</name>
    <name evidence="8" type="ORF">RMAR00112_LOCUS11757</name>
    <name evidence="9" type="ORF">RMAR00112_LOCUS11760</name>
    <name evidence="10" type="ORF">RMAR00112_LOCUS11762</name>
    <name evidence="11" type="ORF">RMAR00112_LOCUS11765</name>
    <name evidence="12" type="ORF">RMAR00112_LOCUS11767</name>
    <name evidence="13" type="ORF">RMAR00112_LOCUS11771</name>
    <name evidence="14" type="ORF">RMAR00112_LOCUS11775</name>
</gene>
<accession>A0A7S2ZMJ0</accession>
<feature type="transmembrane region" description="Helical" evidence="1">
    <location>
        <begin position="27"/>
        <end position="48"/>
    </location>
</feature>
<evidence type="ECO:0000313" key="13">
    <source>
        <dbReference type="EMBL" id="CAE0043796.1"/>
    </source>
</evidence>
<evidence type="ECO:0000313" key="9">
    <source>
        <dbReference type="EMBL" id="CAE0043785.1"/>
    </source>
</evidence>
<dbReference type="AlphaFoldDB" id="A0A7S2ZMJ0"/>
<feature type="transmembrane region" description="Helical" evidence="1">
    <location>
        <begin position="275"/>
        <end position="297"/>
    </location>
</feature>
<name>A0A7S2ZMJ0_9RHOD</name>
<evidence type="ECO:0000313" key="12">
    <source>
        <dbReference type="EMBL" id="CAE0043792.1"/>
    </source>
</evidence>
<dbReference type="EMBL" id="HBHW01015361">
    <property type="protein sequence ID" value="CAE0043777.1"/>
    <property type="molecule type" value="Transcribed_RNA"/>
</dbReference>
<evidence type="ECO:0000313" key="4">
    <source>
        <dbReference type="EMBL" id="CAE0043778.1"/>
    </source>
</evidence>
<feature type="transmembrane region" description="Helical" evidence="1">
    <location>
        <begin position="333"/>
        <end position="357"/>
    </location>
</feature>
<keyword evidence="1" id="KW-1133">Transmembrane helix</keyword>
<dbReference type="EMBL" id="HBHW01015364">
    <property type="protein sequence ID" value="CAE0043780.1"/>
    <property type="molecule type" value="Transcribed_RNA"/>
</dbReference>
<dbReference type="PANTHER" id="PTHR11360">
    <property type="entry name" value="MONOCARBOXYLATE TRANSPORTER"/>
    <property type="match status" value="1"/>
</dbReference>
<dbReference type="EMBL" id="HBHW01015369">
    <property type="protein sequence ID" value="CAE0043785.1"/>
    <property type="molecule type" value="Transcribed_RNA"/>
</dbReference>
<evidence type="ECO:0000313" key="5">
    <source>
        <dbReference type="EMBL" id="CAE0043779.1"/>
    </source>
</evidence>
<keyword evidence="2" id="KW-0732">Signal</keyword>
<evidence type="ECO:0000256" key="1">
    <source>
        <dbReference type="SAM" id="Phobius"/>
    </source>
</evidence>
<evidence type="ECO:0000256" key="2">
    <source>
        <dbReference type="SAM" id="SignalP"/>
    </source>
</evidence>
<evidence type="ECO:0000313" key="10">
    <source>
        <dbReference type="EMBL" id="CAE0043787.1"/>
    </source>
</evidence>
<dbReference type="InterPro" id="IPR050327">
    <property type="entry name" value="Proton-linked_MCT"/>
</dbReference>
<evidence type="ECO:0000313" key="3">
    <source>
        <dbReference type="EMBL" id="CAE0043777.1"/>
    </source>
</evidence>
<evidence type="ECO:0000313" key="11">
    <source>
        <dbReference type="EMBL" id="CAE0043790.1"/>
    </source>
</evidence>